<dbReference type="Gene3D" id="3.40.50.300">
    <property type="entry name" value="P-loop containing nucleotide triphosphate hydrolases"/>
    <property type="match status" value="1"/>
</dbReference>
<name>A0ABY6B4E1_9BURK</name>
<feature type="compositionally biased region" description="Pro residues" evidence="1">
    <location>
        <begin position="15"/>
        <end position="29"/>
    </location>
</feature>
<reference evidence="2" key="1">
    <citation type="submission" date="2022-10" db="EMBL/GenBank/DDBJ databases">
        <title>Characterization and whole genome sequencing of a new Roseateles species, isolated from fresh water.</title>
        <authorList>
            <person name="Guliayeva D.Y."/>
            <person name="Akhremchuk A.E."/>
            <person name="Sikolenko M.A."/>
            <person name="Valentovich L.N."/>
            <person name="Sidarenka A.V."/>
        </authorList>
    </citation>
    <scope>NUCLEOTIDE SEQUENCE</scope>
    <source>
        <strain evidence="2">BIM B-1768</strain>
    </source>
</reference>
<dbReference type="InterPro" id="IPR047610">
    <property type="entry name" value="ImuA_translesion"/>
</dbReference>
<dbReference type="EMBL" id="CP104562">
    <property type="protein sequence ID" value="UXH79712.1"/>
    <property type="molecule type" value="Genomic_DNA"/>
</dbReference>
<evidence type="ECO:0000256" key="1">
    <source>
        <dbReference type="SAM" id="MobiDB-lite"/>
    </source>
</evidence>
<keyword evidence="3" id="KW-1185">Reference proteome</keyword>
<sequence length="381" mass="40615">MTSLSAREDGLSPPAGQPPLPSPSPSPTEPDPEPDLEALVSPSQNAARPALTPLPSAIADVLWRGDALGRTSTLTWSSGFPALDAELPGGGWPAQQITEVLQTQFSLAEWRLVGPALRTLVKRGTAVVLVGPPKRPHLPGLRHLGLDERHLVWIQAQAPSERLWCTEQLIKSNAAGAVMAWMPQAAPEQLRRLQVLAQSFEGPIFLFRPLEARHDPSPAPLRLQVTIDVDWALQVQILKRKGPAQETPLRLPSIPGGLDTVLTPRVMRPSHLRPQPATTPAPVRERVSTVQRPSRRSSVAVSPVSAVTASATASATVSATSTASSAVLSTTLSALVPTWQADHADHADATSARTVPDSSFPERHDVVGRPDPVASSTDAVR</sequence>
<gene>
    <name evidence="2" type="primary">imuA</name>
    <name evidence="2" type="ORF">N4261_07320</name>
</gene>
<dbReference type="Proteomes" id="UP001064933">
    <property type="component" value="Chromosome"/>
</dbReference>
<feature type="region of interest" description="Disordered" evidence="1">
    <location>
        <begin position="345"/>
        <end position="381"/>
    </location>
</feature>
<dbReference type="RefSeq" id="WP_261759532.1">
    <property type="nucleotide sequence ID" value="NZ_CP104562.2"/>
</dbReference>
<feature type="region of interest" description="Disordered" evidence="1">
    <location>
        <begin position="1"/>
        <end position="40"/>
    </location>
</feature>
<evidence type="ECO:0000313" key="3">
    <source>
        <dbReference type="Proteomes" id="UP001064933"/>
    </source>
</evidence>
<dbReference type="NCBIfam" id="NF033429">
    <property type="entry name" value="ImuA_translesion"/>
    <property type="match status" value="1"/>
</dbReference>
<dbReference type="InterPro" id="IPR027417">
    <property type="entry name" value="P-loop_NTPase"/>
</dbReference>
<protein>
    <submittedName>
        <fullName evidence="2">Translesion DNA synthesis-associated protein ImuA</fullName>
    </submittedName>
</protein>
<organism evidence="2 3">
    <name type="scientific">Roseateles amylovorans</name>
    <dbReference type="NCBI Taxonomy" id="2978473"/>
    <lineage>
        <taxon>Bacteria</taxon>
        <taxon>Pseudomonadati</taxon>
        <taxon>Pseudomonadota</taxon>
        <taxon>Betaproteobacteria</taxon>
        <taxon>Burkholderiales</taxon>
        <taxon>Sphaerotilaceae</taxon>
        <taxon>Roseateles</taxon>
    </lineage>
</organism>
<dbReference type="SUPFAM" id="SSF52540">
    <property type="entry name" value="P-loop containing nucleoside triphosphate hydrolases"/>
    <property type="match status" value="1"/>
</dbReference>
<feature type="compositionally biased region" description="Basic and acidic residues" evidence="1">
    <location>
        <begin position="1"/>
        <end position="10"/>
    </location>
</feature>
<evidence type="ECO:0000313" key="2">
    <source>
        <dbReference type="EMBL" id="UXH79712.1"/>
    </source>
</evidence>
<accession>A0ABY6B4E1</accession>
<feature type="region of interest" description="Disordered" evidence="1">
    <location>
        <begin position="270"/>
        <end position="304"/>
    </location>
</feature>
<proteinExistence type="predicted"/>